<evidence type="ECO:0000313" key="1">
    <source>
        <dbReference type="EMBL" id="UJG42564.1"/>
    </source>
</evidence>
<gene>
    <name evidence="1" type="ORF">K9W46_09195</name>
</gene>
<dbReference type="AlphaFoldDB" id="A0A9Y1BP32"/>
<dbReference type="EMBL" id="CP084167">
    <property type="protein sequence ID" value="UJG42564.1"/>
    <property type="molecule type" value="Genomic_DNA"/>
</dbReference>
<organism evidence="1">
    <name type="scientific">Candidatus Heimdallarchaeum endolithica</name>
    <dbReference type="NCBI Taxonomy" id="2876572"/>
    <lineage>
        <taxon>Archaea</taxon>
        <taxon>Promethearchaeati</taxon>
        <taxon>Candidatus Heimdallarchaeota</taxon>
        <taxon>Candidatus Heimdallarchaeia (ex Rinke et al. 2021) (nom. nud.)</taxon>
        <taxon>Candidatus Heimdallarchaeales</taxon>
        <taxon>Candidatus Heimdallarchaeaceae</taxon>
        <taxon>Candidatus Heimdallarchaeum</taxon>
    </lineage>
</organism>
<protein>
    <submittedName>
        <fullName evidence="1">Uncharacterized protein</fullName>
    </submittedName>
</protein>
<name>A0A9Y1BP32_9ARCH</name>
<accession>A0A9Y1BP32</accession>
<proteinExistence type="predicted"/>
<reference evidence="1" key="1">
    <citation type="journal article" date="2022" name="Nat. Microbiol.">
        <title>Unique mobile elements and scalable gene flow at the prokaryote-eukaryote boundary revealed by circularized Asgard archaea genomes.</title>
        <authorList>
            <person name="Wu F."/>
            <person name="Speth D.R."/>
            <person name="Philosof A."/>
            <person name="Cremiere A."/>
            <person name="Narayanan A."/>
            <person name="Barco R.A."/>
            <person name="Connon S.A."/>
            <person name="Amend J.P."/>
            <person name="Antoshechkin I.A."/>
            <person name="Orphan V.J."/>
        </authorList>
    </citation>
    <scope>NUCLEOTIDE SEQUENCE</scope>
    <source>
        <strain evidence="1">PR6</strain>
    </source>
</reference>
<dbReference type="Proteomes" id="UP001200513">
    <property type="component" value="Chromosome"/>
</dbReference>
<sequence>MRKFNIILGYFLNNNISVNIVKAKTGGMMTTIAQAQEKLLELIHSRNSIKQTDTVRIPKLPSRIIGERMLDAFANQIQSDIEGLESDPYIEDELVESLLSTLALAGLVGIDLESKLEEILSLMEIVTADSS</sequence>